<evidence type="ECO:0000313" key="1">
    <source>
        <dbReference type="EMBL" id="BCS20814.1"/>
    </source>
</evidence>
<keyword evidence="2" id="KW-1185">Reference proteome</keyword>
<name>A0A7R8AIJ7_9EURO</name>
<gene>
    <name evidence="1" type="ORF">APUU_21246S</name>
</gene>
<sequence>MDVPAKVRAQNYELAYASPRLFPTTFRDPVFAQAGTLGPDGRRRRAVHCISDPDISPVYPDGFVNEDLRAGGPHLCKLPIDIEFLKPSHPFYEPLCAPESSVIQRVREILTEWKVAYTDTHAMLQTWKFRRRLGGVPTLVISATRERDEVDKSWMFCARHIQEYLVTVLPRLQDHGQDLDEGEDKPLTQPLPHVIRVEIAAPSVFMGDSLHPVDQCDEIFSIWNEVCQAVTGKINLVDVVTVGCYRLGDSDDAFECPPTISVGVKHDSGRSWKDIREEIVDLLGERGLGMVGVKIHKERLWGHWGPGDD</sequence>
<organism evidence="1 2">
    <name type="scientific">Aspergillus puulaauensis</name>
    <dbReference type="NCBI Taxonomy" id="1220207"/>
    <lineage>
        <taxon>Eukaryota</taxon>
        <taxon>Fungi</taxon>
        <taxon>Dikarya</taxon>
        <taxon>Ascomycota</taxon>
        <taxon>Pezizomycotina</taxon>
        <taxon>Eurotiomycetes</taxon>
        <taxon>Eurotiomycetidae</taxon>
        <taxon>Eurotiales</taxon>
        <taxon>Aspergillaceae</taxon>
        <taxon>Aspergillus</taxon>
    </lineage>
</organism>
<dbReference type="EMBL" id="AP024444">
    <property type="protein sequence ID" value="BCS20814.1"/>
    <property type="molecule type" value="Genomic_DNA"/>
</dbReference>
<proteinExistence type="predicted"/>
<dbReference type="KEGG" id="apuu:APUU_21246S"/>
<protein>
    <submittedName>
        <fullName evidence="1">Uncharacterized protein</fullName>
    </submittedName>
</protein>
<dbReference type="OrthoDB" id="5424209at2759"/>
<dbReference type="AlphaFoldDB" id="A0A7R8AIJ7"/>
<accession>A0A7R8AIJ7</accession>
<dbReference type="GeneID" id="64970819"/>
<evidence type="ECO:0000313" key="2">
    <source>
        <dbReference type="Proteomes" id="UP000654913"/>
    </source>
</evidence>
<reference evidence="1" key="1">
    <citation type="submission" date="2021-01" db="EMBL/GenBank/DDBJ databases">
        <authorList>
            <consortium name="Aspergillus puulaauensis MK2 genome sequencing consortium"/>
            <person name="Kazuki M."/>
            <person name="Futagami T."/>
        </authorList>
    </citation>
    <scope>NUCLEOTIDE SEQUENCE</scope>
    <source>
        <strain evidence="1">MK2</strain>
    </source>
</reference>
<dbReference type="RefSeq" id="XP_041553008.1">
    <property type="nucleotide sequence ID" value="XM_041699977.1"/>
</dbReference>
<dbReference type="Proteomes" id="UP000654913">
    <property type="component" value="Chromosome 2"/>
</dbReference>
<reference evidence="1" key="2">
    <citation type="submission" date="2021-02" db="EMBL/GenBank/DDBJ databases">
        <title>Aspergillus puulaauensis MK2 genome sequence.</title>
        <authorList>
            <person name="Futagami T."/>
            <person name="Mori K."/>
            <person name="Kadooka C."/>
            <person name="Tanaka T."/>
        </authorList>
    </citation>
    <scope>NUCLEOTIDE SEQUENCE</scope>
    <source>
        <strain evidence="1">MK2</strain>
    </source>
</reference>